<dbReference type="PANTHER" id="PTHR43660:SF1">
    <property type="entry name" value="DIPEPTIDYL CARBOXYPEPTIDASE"/>
    <property type="match status" value="1"/>
</dbReference>
<keyword evidence="3 7" id="KW-0479">Metal-binding</keyword>
<dbReference type="GO" id="GO:0006508">
    <property type="term" value="P:proteolysis"/>
    <property type="evidence" value="ECO:0007669"/>
    <property type="project" value="UniProtKB-KW"/>
</dbReference>
<feature type="domain" description="Peptidase M3A/M3B catalytic" evidence="8">
    <location>
        <begin position="242"/>
        <end position="693"/>
    </location>
</feature>
<dbReference type="CDD" id="cd06456">
    <property type="entry name" value="M3A_DCP"/>
    <property type="match status" value="1"/>
</dbReference>
<evidence type="ECO:0000256" key="5">
    <source>
        <dbReference type="ARBA" id="ARBA00022833"/>
    </source>
</evidence>
<dbReference type="InterPro" id="IPR024077">
    <property type="entry name" value="Neurolysin/TOP_dom2"/>
</dbReference>
<keyword evidence="5 7" id="KW-0862">Zinc</keyword>
<keyword evidence="6 7" id="KW-0482">Metalloprotease</keyword>
<dbReference type="Gene3D" id="3.40.390.10">
    <property type="entry name" value="Collagenase (Catalytic Domain)"/>
    <property type="match status" value="1"/>
</dbReference>
<dbReference type="AlphaFoldDB" id="A0A1I2F499"/>
<comment type="similarity">
    <text evidence="1 7">Belongs to the peptidase M3 family.</text>
</comment>
<reference evidence="10" key="1">
    <citation type="submission" date="2016-10" db="EMBL/GenBank/DDBJ databases">
        <authorList>
            <person name="Varghese N."/>
            <person name="Submissions S."/>
        </authorList>
    </citation>
    <scope>NUCLEOTIDE SEQUENCE [LARGE SCALE GENOMIC DNA]</scope>
    <source>
        <strain evidence="10">DSM 19083</strain>
    </source>
</reference>
<evidence type="ECO:0000256" key="1">
    <source>
        <dbReference type="ARBA" id="ARBA00006040"/>
    </source>
</evidence>
<accession>A0A1I2F499</accession>
<dbReference type="Proteomes" id="UP000198520">
    <property type="component" value="Unassembled WGS sequence"/>
</dbReference>
<evidence type="ECO:0000256" key="4">
    <source>
        <dbReference type="ARBA" id="ARBA00022801"/>
    </source>
</evidence>
<dbReference type="InterPro" id="IPR045090">
    <property type="entry name" value="Pept_M3A_M3B"/>
</dbReference>
<keyword evidence="10" id="KW-1185">Reference proteome</keyword>
<dbReference type="PANTHER" id="PTHR43660">
    <property type="entry name" value="DIPEPTIDYL CARBOXYPEPTIDASE"/>
    <property type="match status" value="1"/>
</dbReference>
<sequence>MMGRMTVAPHLDPANPFAAASELPYGLPDFSAITVAHYAPAIRAGIAAERAEVEAIAANPEPATIENTIEALERSGALLHRALTVFYNVSSADSSDELDAIEEELTPELSAHQDYVAMEPRLFAKVSAIAEQIDAGDLEVDPATEYLVREMLRDFRRSGVALPAAEQEELRSINARLAELGAKFGRILLAATNEAAVLVDDVADLEGLPEDAVAAAAQAAADAGHAGGYLIELQLPTQQGVLAQLARRDVRARVHEASVTRGLTPGEHDTRPVLLEIVTLRAKRARLLGYDHHAAYIAEDGTARTTDAIMGMFEPLAPKAVANAKREAADLQRAVDADTPGEQLRACDWAYYSEQVRRERYSLDDSLLRPYLELNTVLEKGVFAAATALFGITFERRADLLGYHPDVRVWEVFDADGRGMGLFLGDYYTRPSKRGGAWMNNLVDQSTLLGELPVVVNNLNIPKPPPGEPTLLAWDEVITMFHEFGHALHGLFSAVRLPSQSGTEVPRDFVEYPSQVNEMWAWEPSLLAEYAVHHKTGEPMPTEWIETLIASRLFNEGFGTTEYLAAALLDQAWHQLAPEDVPTSPADVEAFEREALERLGLDFAPVPPRYRTSYFNHIFAGGYSAGYYSYLWSEVLDADTVQWFEENGGLRRENGDAFRAHVLSIGGSQDPVAAFSAMRGRAPSIDPLLARRGLAGETA</sequence>
<proteinExistence type="inferred from homology"/>
<dbReference type="Gene3D" id="1.10.1370.10">
    <property type="entry name" value="Neurolysin, domain 3"/>
    <property type="match status" value="1"/>
</dbReference>
<dbReference type="InterPro" id="IPR024079">
    <property type="entry name" value="MetalloPept_cat_dom_sf"/>
</dbReference>
<evidence type="ECO:0000313" key="10">
    <source>
        <dbReference type="Proteomes" id="UP000198520"/>
    </source>
</evidence>
<keyword evidence="4 7" id="KW-0378">Hydrolase</keyword>
<name>A0A1I2F499_9MICO</name>
<dbReference type="Gene3D" id="1.10.1370.40">
    <property type="match status" value="1"/>
</dbReference>
<evidence type="ECO:0000256" key="7">
    <source>
        <dbReference type="RuleBase" id="RU003435"/>
    </source>
</evidence>
<dbReference type="EMBL" id="FONZ01000002">
    <property type="protein sequence ID" value="SFE99466.1"/>
    <property type="molecule type" value="Genomic_DNA"/>
</dbReference>
<dbReference type="GO" id="GO:0005829">
    <property type="term" value="C:cytosol"/>
    <property type="evidence" value="ECO:0007669"/>
    <property type="project" value="TreeGrafter"/>
</dbReference>
<evidence type="ECO:0000313" key="9">
    <source>
        <dbReference type="EMBL" id="SFE99466.1"/>
    </source>
</evidence>
<evidence type="ECO:0000259" key="8">
    <source>
        <dbReference type="Pfam" id="PF01432"/>
    </source>
</evidence>
<comment type="cofactor">
    <cofactor evidence="7">
        <name>Zn(2+)</name>
        <dbReference type="ChEBI" id="CHEBI:29105"/>
    </cofactor>
    <text evidence="7">Binds 1 zinc ion.</text>
</comment>
<evidence type="ECO:0000256" key="3">
    <source>
        <dbReference type="ARBA" id="ARBA00022723"/>
    </source>
</evidence>
<gene>
    <name evidence="9" type="ORF">SAMN04488035_1086</name>
</gene>
<dbReference type="STRING" id="285351.SAMN04488035_1086"/>
<dbReference type="Pfam" id="PF01432">
    <property type="entry name" value="Peptidase_M3"/>
    <property type="match status" value="1"/>
</dbReference>
<organism evidence="9 10">
    <name type="scientific">Flavimobilis marinus</name>
    <dbReference type="NCBI Taxonomy" id="285351"/>
    <lineage>
        <taxon>Bacteria</taxon>
        <taxon>Bacillati</taxon>
        <taxon>Actinomycetota</taxon>
        <taxon>Actinomycetes</taxon>
        <taxon>Micrococcales</taxon>
        <taxon>Jonesiaceae</taxon>
        <taxon>Flavimobilis</taxon>
    </lineage>
</organism>
<dbReference type="GO" id="GO:0004222">
    <property type="term" value="F:metalloendopeptidase activity"/>
    <property type="evidence" value="ECO:0007669"/>
    <property type="project" value="InterPro"/>
</dbReference>
<evidence type="ECO:0000256" key="2">
    <source>
        <dbReference type="ARBA" id="ARBA00022670"/>
    </source>
</evidence>
<evidence type="ECO:0000256" key="6">
    <source>
        <dbReference type="ARBA" id="ARBA00023049"/>
    </source>
</evidence>
<dbReference type="GO" id="GO:0004180">
    <property type="term" value="F:carboxypeptidase activity"/>
    <property type="evidence" value="ECO:0007669"/>
    <property type="project" value="TreeGrafter"/>
</dbReference>
<keyword evidence="2 7" id="KW-0645">Protease</keyword>
<dbReference type="InterPro" id="IPR034005">
    <property type="entry name" value="M3A_DCP"/>
</dbReference>
<dbReference type="GO" id="GO:0046872">
    <property type="term" value="F:metal ion binding"/>
    <property type="evidence" value="ECO:0007669"/>
    <property type="project" value="UniProtKB-UniRule"/>
</dbReference>
<dbReference type="InterPro" id="IPR001567">
    <property type="entry name" value="Pept_M3A_M3B_dom"/>
</dbReference>
<protein>
    <submittedName>
        <fullName evidence="9">Peptidyl-dipeptidase Dcp</fullName>
    </submittedName>
</protein>
<dbReference type="SUPFAM" id="SSF55486">
    <property type="entry name" value="Metalloproteases ('zincins'), catalytic domain"/>
    <property type="match status" value="1"/>
</dbReference>
<dbReference type="FunFam" id="3.40.390.10:FF:000009">
    <property type="entry name" value="Oligopeptidase A"/>
    <property type="match status" value="1"/>
</dbReference>